<comment type="similarity">
    <text evidence="2 6">Belongs to the FliS family.</text>
</comment>
<dbReference type="PANTHER" id="PTHR34773:SF1">
    <property type="entry name" value="FLAGELLAR SECRETION CHAPERONE FLIS"/>
    <property type="match status" value="1"/>
</dbReference>
<dbReference type="GO" id="GO:0071973">
    <property type="term" value="P:bacterial-type flagellum-dependent cell motility"/>
    <property type="evidence" value="ECO:0007669"/>
    <property type="project" value="TreeGrafter"/>
</dbReference>
<sequence length="142" mass="15910">MYNAKVKNYQKEALKTRVAGADRYEIIQMLMAGAIEKMVHAKVAIEKKHFEAKSEHLSKASAILEALRGCLDFEVGGEVTENLYALYSYMIDRLLDASIKNDPEIVTEVSNLLKEIKSAWDAIPHDIREQTLNENGVDANVG</sequence>
<dbReference type="NCBIfam" id="TIGR00208">
    <property type="entry name" value="fliS"/>
    <property type="match status" value="1"/>
</dbReference>
<proteinExistence type="inferred from homology"/>
<keyword evidence="4 6" id="KW-1005">Bacterial flagellum biogenesis</keyword>
<dbReference type="InterPro" id="IPR036584">
    <property type="entry name" value="FliS_sf"/>
</dbReference>
<evidence type="ECO:0000256" key="3">
    <source>
        <dbReference type="ARBA" id="ARBA00022490"/>
    </source>
</evidence>
<keyword evidence="5" id="KW-0143">Chaperone</keyword>
<evidence type="ECO:0000256" key="2">
    <source>
        <dbReference type="ARBA" id="ARBA00008787"/>
    </source>
</evidence>
<accession>A0A0P7EJC0</accession>
<evidence type="ECO:0000313" key="8">
    <source>
        <dbReference type="Proteomes" id="UP000050378"/>
    </source>
</evidence>
<evidence type="ECO:0000256" key="1">
    <source>
        <dbReference type="ARBA" id="ARBA00004514"/>
    </source>
</evidence>
<dbReference type="GO" id="GO:0044780">
    <property type="term" value="P:bacterial-type flagellum assembly"/>
    <property type="evidence" value="ECO:0007669"/>
    <property type="project" value="InterPro"/>
</dbReference>
<dbReference type="CDD" id="cd16098">
    <property type="entry name" value="FliS"/>
    <property type="match status" value="1"/>
</dbReference>
<dbReference type="RefSeq" id="WP_054553295.1">
    <property type="nucleotide sequence ID" value="NZ_LJTC01000007.1"/>
</dbReference>
<dbReference type="PANTHER" id="PTHR34773">
    <property type="entry name" value="FLAGELLAR SECRETION CHAPERONE FLIS"/>
    <property type="match status" value="1"/>
</dbReference>
<keyword evidence="7" id="KW-0966">Cell projection</keyword>
<dbReference type="GO" id="GO:0005829">
    <property type="term" value="C:cytosol"/>
    <property type="evidence" value="ECO:0007669"/>
    <property type="project" value="UniProtKB-SubCell"/>
</dbReference>
<reference evidence="7 8" key="1">
    <citation type="submission" date="2015-09" db="EMBL/GenBank/DDBJ databases">
        <title>Draft Genome Sequence of Pseudoalteromonas lipolytica UCD-48B.</title>
        <authorList>
            <person name="Krusor M."/>
            <person name="Coil D.A."/>
            <person name="Lang J.M."/>
            <person name="Eisen J.A."/>
            <person name="Alexiev A."/>
        </authorList>
    </citation>
    <scope>NUCLEOTIDE SEQUENCE [LARGE SCALE GENOMIC DNA]</scope>
    <source>
        <strain evidence="7 8">UCD-48B</strain>
    </source>
</reference>
<organism evidence="7 8">
    <name type="scientific">Pseudoalteromonas lipolytica</name>
    <dbReference type="NCBI Taxonomy" id="570156"/>
    <lineage>
        <taxon>Bacteria</taxon>
        <taxon>Pseudomonadati</taxon>
        <taxon>Pseudomonadota</taxon>
        <taxon>Gammaproteobacteria</taxon>
        <taxon>Alteromonadales</taxon>
        <taxon>Pseudoalteromonadaceae</taxon>
        <taxon>Pseudoalteromonas</taxon>
    </lineage>
</organism>
<protein>
    <recommendedName>
        <fullName evidence="6">Flagellar secretion chaperone FliS</fullName>
    </recommendedName>
</protein>
<comment type="subcellular location">
    <subcellularLocation>
        <location evidence="1 6">Cytoplasm</location>
        <location evidence="1 6">Cytosol</location>
    </subcellularLocation>
</comment>
<dbReference type="OrthoDB" id="9792010at2"/>
<name>A0A0P7EJC0_9GAMM</name>
<dbReference type="InterPro" id="IPR003713">
    <property type="entry name" value="FliS"/>
</dbReference>
<evidence type="ECO:0000256" key="4">
    <source>
        <dbReference type="ARBA" id="ARBA00022795"/>
    </source>
</evidence>
<dbReference type="Proteomes" id="UP000050378">
    <property type="component" value="Unassembled WGS sequence"/>
</dbReference>
<dbReference type="PATRIC" id="fig|570156.3.peg.3530"/>
<gene>
    <name evidence="7" type="ORF">AOG27_12215</name>
</gene>
<keyword evidence="7" id="KW-0969">Cilium</keyword>
<dbReference type="EMBL" id="LJTC01000007">
    <property type="protein sequence ID" value="KPM83396.1"/>
    <property type="molecule type" value="Genomic_DNA"/>
</dbReference>
<dbReference type="Gene3D" id="1.20.120.340">
    <property type="entry name" value="Flagellar protein FliS"/>
    <property type="match status" value="1"/>
</dbReference>
<evidence type="ECO:0000313" key="7">
    <source>
        <dbReference type="EMBL" id="KPM83396.1"/>
    </source>
</evidence>
<keyword evidence="3 6" id="KW-0963">Cytoplasm</keyword>
<keyword evidence="7" id="KW-0282">Flagellum</keyword>
<dbReference type="Pfam" id="PF02561">
    <property type="entry name" value="FliS"/>
    <property type="match status" value="1"/>
</dbReference>
<dbReference type="AlphaFoldDB" id="A0A0P7EJC0"/>
<dbReference type="PIRSF" id="PIRSF039090">
    <property type="entry name" value="Flis"/>
    <property type="match status" value="1"/>
</dbReference>
<evidence type="ECO:0000256" key="5">
    <source>
        <dbReference type="ARBA" id="ARBA00023186"/>
    </source>
</evidence>
<dbReference type="STRING" id="570156.AOG27_12215"/>
<comment type="caution">
    <text evidence="7">The sequence shown here is derived from an EMBL/GenBank/DDBJ whole genome shotgun (WGS) entry which is preliminary data.</text>
</comment>
<evidence type="ECO:0000256" key="6">
    <source>
        <dbReference type="PIRNR" id="PIRNR039090"/>
    </source>
</evidence>
<dbReference type="SUPFAM" id="SSF101116">
    <property type="entry name" value="Flagellar export chaperone FliS"/>
    <property type="match status" value="1"/>
</dbReference>